<evidence type="ECO:0000259" key="7">
    <source>
        <dbReference type="PROSITE" id="PS52015"/>
    </source>
</evidence>
<dbReference type="EMBL" id="FNEB01000001">
    <property type="protein sequence ID" value="SDH93134.1"/>
    <property type="molecule type" value="Genomic_DNA"/>
</dbReference>
<dbReference type="Gene3D" id="3.30.1150.10">
    <property type="match status" value="1"/>
</dbReference>
<gene>
    <name evidence="8" type="ORF">SAMN05421850_10162</name>
</gene>
<proteinExistence type="predicted"/>
<feature type="domain" description="TonB C-terminal" evidence="7">
    <location>
        <begin position="222"/>
        <end position="308"/>
    </location>
</feature>
<dbReference type="OrthoDB" id="7930032at2"/>
<feature type="region of interest" description="Disordered" evidence="5">
    <location>
        <begin position="64"/>
        <end position="221"/>
    </location>
</feature>
<dbReference type="GO" id="GO:0055085">
    <property type="term" value="P:transmembrane transport"/>
    <property type="evidence" value="ECO:0007669"/>
    <property type="project" value="InterPro"/>
</dbReference>
<dbReference type="RefSeq" id="WP_090025293.1">
    <property type="nucleotide sequence ID" value="NZ_FNEB01000001.1"/>
</dbReference>
<comment type="subcellular location">
    <subcellularLocation>
        <location evidence="1">Membrane</location>
        <topology evidence="1">Single-pass membrane protein</topology>
    </subcellularLocation>
</comment>
<keyword evidence="6" id="KW-0732">Signal</keyword>
<evidence type="ECO:0000313" key="8">
    <source>
        <dbReference type="EMBL" id="SDH93134.1"/>
    </source>
</evidence>
<evidence type="ECO:0000256" key="3">
    <source>
        <dbReference type="ARBA" id="ARBA00022989"/>
    </source>
</evidence>
<feature type="chain" id="PRO_5011449697" evidence="6">
    <location>
        <begin position="29"/>
        <end position="308"/>
    </location>
</feature>
<dbReference type="InterPro" id="IPR037682">
    <property type="entry name" value="TonB_C"/>
</dbReference>
<name>A0A1G8GFG5_9RHOB</name>
<accession>A0A1G8GFG5</accession>
<keyword evidence="3" id="KW-1133">Transmembrane helix</keyword>
<dbReference type="Pfam" id="PF13103">
    <property type="entry name" value="TonB_2"/>
    <property type="match status" value="1"/>
</dbReference>
<feature type="compositionally biased region" description="Polar residues" evidence="5">
    <location>
        <begin position="66"/>
        <end position="77"/>
    </location>
</feature>
<feature type="compositionally biased region" description="Basic and acidic residues" evidence="5">
    <location>
        <begin position="84"/>
        <end position="93"/>
    </location>
</feature>
<feature type="compositionally biased region" description="Polar residues" evidence="5">
    <location>
        <begin position="202"/>
        <end position="220"/>
    </location>
</feature>
<dbReference type="NCBIfam" id="TIGR01352">
    <property type="entry name" value="tonB_Cterm"/>
    <property type="match status" value="1"/>
</dbReference>
<dbReference type="SUPFAM" id="SSF74653">
    <property type="entry name" value="TolA/TonB C-terminal domain"/>
    <property type="match status" value="1"/>
</dbReference>
<feature type="region of interest" description="Disordered" evidence="5">
    <location>
        <begin position="286"/>
        <end position="308"/>
    </location>
</feature>
<evidence type="ECO:0000256" key="6">
    <source>
        <dbReference type="SAM" id="SignalP"/>
    </source>
</evidence>
<sequence length="308" mass="31179">MTRSPAPAKLAALALAVAVHGAAAFSLAGPVPVTLEGASGTAELRLGTAFQDMAAGTLAAEPPATALNTAPPQTATVRQPAEASPEKPDRQRALDSMAEPAAERRPAETLAALSPDIASRPAPKPAPLSAEASQAVAKPDRSTSRLTGTDPASAAIDRSVRPKPRSSAMAKDREPKPNQPRQRAQSNAGNAPTNARAGEASGKQTATASQSGDTGRQRTAGNAAASNYAGLVMRQLSRAGKPRVNARGSAMIAFTIGGNGGVASVSVAQSSGSAALDQAALRLVRGAGPFPKPPDRARRSFTVQVKGR</sequence>
<evidence type="ECO:0000256" key="4">
    <source>
        <dbReference type="ARBA" id="ARBA00023136"/>
    </source>
</evidence>
<dbReference type="AlphaFoldDB" id="A0A1G8GFG5"/>
<dbReference type="InterPro" id="IPR006260">
    <property type="entry name" value="TonB/TolA_C"/>
</dbReference>
<evidence type="ECO:0000313" key="9">
    <source>
        <dbReference type="Proteomes" id="UP000199340"/>
    </source>
</evidence>
<keyword evidence="4" id="KW-0472">Membrane</keyword>
<evidence type="ECO:0000256" key="5">
    <source>
        <dbReference type="SAM" id="MobiDB-lite"/>
    </source>
</evidence>
<feature type="signal peptide" evidence="6">
    <location>
        <begin position="1"/>
        <end position="28"/>
    </location>
</feature>
<reference evidence="8 9" key="1">
    <citation type="submission" date="2016-10" db="EMBL/GenBank/DDBJ databases">
        <authorList>
            <person name="de Groot N.N."/>
        </authorList>
    </citation>
    <scope>NUCLEOTIDE SEQUENCE [LARGE SCALE GENOMIC DNA]</scope>
    <source>
        <strain evidence="8 9">DSM 28010</strain>
    </source>
</reference>
<feature type="compositionally biased region" description="Polar residues" evidence="5">
    <location>
        <begin position="179"/>
        <end position="193"/>
    </location>
</feature>
<organism evidence="8 9">
    <name type="scientific">Lutimaribacter saemankumensis</name>
    <dbReference type="NCBI Taxonomy" id="490829"/>
    <lineage>
        <taxon>Bacteria</taxon>
        <taxon>Pseudomonadati</taxon>
        <taxon>Pseudomonadota</taxon>
        <taxon>Alphaproteobacteria</taxon>
        <taxon>Rhodobacterales</taxon>
        <taxon>Roseobacteraceae</taxon>
        <taxon>Lutimaribacter</taxon>
    </lineage>
</organism>
<evidence type="ECO:0000256" key="1">
    <source>
        <dbReference type="ARBA" id="ARBA00004167"/>
    </source>
</evidence>
<dbReference type="PROSITE" id="PS52015">
    <property type="entry name" value="TONB_CTD"/>
    <property type="match status" value="1"/>
</dbReference>
<dbReference type="GO" id="GO:0016020">
    <property type="term" value="C:membrane"/>
    <property type="evidence" value="ECO:0007669"/>
    <property type="project" value="UniProtKB-SubCell"/>
</dbReference>
<evidence type="ECO:0000256" key="2">
    <source>
        <dbReference type="ARBA" id="ARBA00022692"/>
    </source>
</evidence>
<protein>
    <submittedName>
        <fullName evidence="8">Protein TonB</fullName>
    </submittedName>
</protein>
<dbReference type="STRING" id="490829.SAMN05421850_10162"/>
<keyword evidence="9" id="KW-1185">Reference proteome</keyword>
<keyword evidence="2" id="KW-0812">Transmembrane</keyword>
<dbReference type="Proteomes" id="UP000199340">
    <property type="component" value="Unassembled WGS sequence"/>
</dbReference>